<dbReference type="EMBL" id="JAUKUA010000004">
    <property type="protein sequence ID" value="KAK0716322.1"/>
    <property type="molecule type" value="Genomic_DNA"/>
</dbReference>
<sequence>LLQISPVLSQSASLLEVLRREGFTEFASLLEGPSGADILNAGPNLIVYAPTNAAFLEDDIFGLTRRTTDDAQAKIQVADGTSDSGDKQKRAKSTCTADPGSEVFVTLLDDPEFVNLGPGQNARIVQKNVPNAALPTVLTGRGATVKVTGLDIPYNNGVIRPVSGVFTLPYLLSETLPFLGADKTLAALQSTGLLAELNNRTSITFLAPDDTVINGLSDTELVNVLRQHVILGLPVYTPLIVDGAVYTTLAGTNVTASVRGPDFFIGGARILAGDTIIKNGVVHTADRV</sequence>
<feature type="non-terminal residue" evidence="2">
    <location>
        <position position="1"/>
    </location>
</feature>
<dbReference type="PROSITE" id="PS50213">
    <property type="entry name" value="FAS1"/>
    <property type="match status" value="1"/>
</dbReference>
<dbReference type="GO" id="GO:0016236">
    <property type="term" value="P:macroautophagy"/>
    <property type="evidence" value="ECO:0007669"/>
    <property type="project" value="TreeGrafter"/>
</dbReference>
<feature type="non-terminal residue" evidence="2">
    <location>
        <position position="288"/>
    </location>
</feature>
<dbReference type="PANTHER" id="PTHR10900">
    <property type="entry name" value="PERIOSTIN-RELATED"/>
    <property type="match status" value="1"/>
</dbReference>
<feature type="domain" description="FAS1" evidence="1">
    <location>
        <begin position="165"/>
        <end position="288"/>
    </location>
</feature>
<organism evidence="2 3">
    <name type="scientific">Lasiosphaeris hirsuta</name>
    <dbReference type="NCBI Taxonomy" id="260670"/>
    <lineage>
        <taxon>Eukaryota</taxon>
        <taxon>Fungi</taxon>
        <taxon>Dikarya</taxon>
        <taxon>Ascomycota</taxon>
        <taxon>Pezizomycotina</taxon>
        <taxon>Sordariomycetes</taxon>
        <taxon>Sordariomycetidae</taxon>
        <taxon>Sordariales</taxon>
        <taxon>Lasiosphaeriaceae</taxon>
        <taxon>Lasiosphaeris</taxon>
    </lineage>
</organism>
<protein>
    <submittedName>
        <fullName evidence="2">FAS1 domain-containing protein</fullName>
    </submittedName>
</protein>
<comment type="caution">
    <text evidence="2">The sequence shown here is derived from an EMBL/GenBank/DDBJ whole genome shotgun (WGS) entry which is preliminary data.</text>
</comment>
<reference evidence="2" key="1">
    <citation type="submission" date="2023-06" db="EMBL/GenBank/DDBJ databases">
        <title>Genome-scale phylogeny and comparative genomics of the fungal order Sordariales.</title>
        <authorList>
            <consortium name="Lawrence Berkeley National Laboratory"/>
            <person name="Hensen N."/>
            <person name="Bonometti L."/>
            <person name="Westerberg I."/>
            <person name="Brannstrom I.O."/>
            <person name="Guillou S."/>
            <person name="Cros-Aarteil S."/>
            <person name="Calhoun S."/>
            <person name="Haridas S."/>
            <person name="Kuo A."/>
            <person name="Mondo S."/>
            <person name="Pangilinan J."/>
            <person name="Riley R."/>
            <person name="Labutti K."/>
            <person name="Andreopoulos B."/>
            <person name="Lipzen A."/>
            <person name="Chen C."/>
            <person name="Yanf M."/>
            <person name="Daum C."/>
            <person name="Ng V."/>
            <person name="Clum A."/>
            <person name="Steindorff A."/>
            <person name="Ohm R."/>
            <person name="Martin F."/>
            <person name="Silar P."/>
            <person name="Natvig D."/>
            <person name="Lalanne C."/>
            <person name="Gautier V."/>
            <person name="Ament-Velasquez S.L."/>
            <person name="Kruys A."/>
            <person name="Hutchinson M.I."/>
            <person name="Powell A.J."/>
            <person name="Barry K."/>
            <person name="Miller A.N."/>
            <person name="Grigoriev I.V."/>
            <person name="Debuchy R."/>
            <person name="Gladieux P."/>
            <person name="Thoren M.H."/>
            <person name="Johannesson H."/>
        </authorList>
    </citation>
    <scope>NUCLEOTIDE SEQUENCE</scope>
    <source>
        <strain evidence="2">SMH4607-1</strain>
    </source>
</reference>
<dbReference type="SUPFAM" id="SSF82153">
    <property type="entry name" value="FAS1 domain"/>
    <property type="match status" value="2"/>
</dbReference>
<dbReference type="PANTHER" id="PTHR10900:SF77">
    <property type="entry name" value="FI19380P1"/>
    <property type="match status" value="1"/>
</dbReference>
<dbReference type="InterPro" id="IPR036378">
    <property type="entry name" value="FAS1_dom_sf"/>
</dbReference>
<dbReference type="GO" id="GO:0000329">
    <property type="term" value="C:fungal-type vacuole membrane"/>
    <property type="evidence" value="ECO:0007669"/>
    <property type="project" value="TreeGrafter"/>
</dbReference>
<gene>
    <name evidence="2" type="ORF">B0H67DRAFT_455661</name>
</gene>
<proteinExistence type="predicted"/>
<dbReference type="InterPro" id="IPR050904">
    <property type="entry name" value="Adhesion/Biosynth-related"/>
</dbReference>
<evidence type="ECO:0000313" key="2">
    <source>
        <dbReference type="EMBL" id="KAK0716322.1"/>
    </source>
</evidence>
<accession>A0AA40AI94</accession>
<keyword evidence="3" id="KW-1185">Reference proteome</keyword>
<dbReference type="AlphaFoldDB" id="A0AA40AI94"/>
<dbReference type="InterPro" id="IPR000782">
    <property type="entry name" value="FAS1_domain"/>
</dbReference>
<dbReference type="Pfam" id="PF02469">
    <property type="entry name" value="Fasciclin"/>
    <property type="match status" value="1"/>
</dbReference>
<dbReference type="Proteomes" id="UP001172102">
    <property type="component" value="Unassembled WGS sequence"/>
</dbReference>
<dbReference type="Gene3D" id="2.30.180.10">
    <property type="entry name" value="FAS1 domain"/>
    <property type="match status" value="2"/>
</dbReference>
<evidence type="ECO:0000259" key="1">
    <source>
        <dbReference type="PROSITE" id="PS50213"/>
    </source>
</evidence>
<name>A0AA40AI94_9PEZI</name>
<evidence type="ECO:0000313" key="3">
    <source>
        <dbReference type="Proteomes" id="UP001172102"/>
    </source>
</evidence>